<dbReference type="InterPro" id="IPR011777">
    <property type="entry name" value="Geranylgeranyl_Rdtase_fam"/>
</dbReference>
<dbReference type="Pfam" id="PF01494">
    <property type="entry name" value="FAD_binding_3"/>
    <property type="match status" value="1"/>
</dbReference>
<dbReference type="EMBL" id="CP036402">
    <property type="protein sequence ID" value="QBI18205.1"/>
    <property type="molecule type" value="Genomic_DNA"/>
</dbReference>
<organism evidence="2 3">
    <name type="scientific">Egibacter rhizosphaerae</name>
    <dbReference type="NCBI Taxonomy" id="1670831"/>
    <lineage>
        <taxon>Bacteria</taxon>
        <taxon>Bacillati</taxon>
        <taxon>Actinomycetota</taxon>
        <taxon>Nitriliruptoria</taxon>
        <taxon>Egibacterales</taxon>
        <taxon>Egibacteraceae</taxon>
        <taxon>Egibacter</taxon>
    </lineage>
</organism>
<dbReference type="SUPFAM" id="SSF51905">
    <property type="entry name" value="FAD/NAD(P)-binding domain"/>
    <property type="match status" value="1"/>
</dbReference>
<evidence type="ECO:0000313" key="2">
    <source>
        <dbReference type="EMBL" id="QBI18205.1"/>
    </source>
</evidence>
<accession>A0A411YAH9</accession>
<dbReference type="Gene3D" id="3.50.50.60">
    <property type="entry name" value="FAD/NAD(P)-binding domain"/>
    <property type="match status" value="1"/>
</dbReference>
<dbReference type="KEGG" id="erz:ER308_00525"/>
<dbReference type="InterPro" id="IPR050407">
    <property type="entry name" value="Geranylgeranyl_reductase"/>
</dbReference>
<dbReference type="NCBIfam" id="TIGR02032">
    <property type="entry name" value="GG-red-SF"/>
    <property type="match status" value="1"/>
</dbReference>
<dbReference type="GO" id="GO:0016628">
    <property type="term" value="F:oxidoreductase activity, acting on the CH-CH group of donors, NAD or NADP as acceptor"/>
    <property type="evidence" value="ECO:0007669"/>
    <property type="project" value="InterPro"/>
</dbReference>
<dbReference type="PRINTS" id="PR00420">
    <property type="entry name" value="RNGMNOXGNASE"/>
</dbReference>
<dbReference type="AlphaFoldDB" id="A0A411YAH9"/>
<gene>
    <name evidence="2" type="ORF">ER308_00525</name>
</gene>
<feature type="domain" description="FAD-binding" evidence="1">
    <location>
        <begin position="6"/>
        <end position="163"/>
    </location>
</feature>
<dbReference type="InterPro" id="IPR036188">
    <property type="entry name" value="FAD/NAD-bd_sf"/>
</dbReference>
<dbReference type="PANTHER" id="PTHR42685">
    <property type="entry name" value="GERANYLGERANYL DIPHOSPHATE REDUCTASE"/>
    <property type="match status" value="1"/>
</dbReference>
<dbReference type="Proteomes" id="UP000291469">
    <property type="component" value="Chromosome"/>
</dbReference>
<evidence type="ECO:0000259" key="1">
    <source>
        <dbReference type="Pfam" id="PF01494"/>
    </source>
</evidence>
<sequence>MDGPWDVVVVGAGPAGSAAALAARRARPEASVLLLDRAEFPRDKSCGDGIAPHAMDVLARLGVGDVVDDYQQVTRLSLAAPSGRTVTRPLSRPDRVVPRAVFDARLVVAAERAGVVHRQHRVRSLVTRPGRVVVDGEIAARTLVAADGAHSVVRRALGLARNPDHALAVAIRAYAPAHDAVQRIHLVAAHWPSYAWTFPIGDGRANVGYGAFRADFPGQRKDFLGALEDALGPTGLDPDTVLGHPLPVSSHRPPAAVGRILLVGDAASLINPVSGEGIYYALASGELAGRAAAGDPRTAARRYPADLHSLLGRHLRHTGTLARLVRTRAVAEAGVAATARRQGAFDDLCELTLGGGHITPRLAVGTAGHLLVGRRSGPRDPVLFGSGPVSTHE</sequence>
<name>A0A411YAH9_9ACTN</name>
<dbReference type="GO" id="GO:0071949">
    <property type="term" value="F:FAD binding"/>
    <property type="evidence" value="ECO:0007669"/>
    <property type="project" value="InterPro"/>
</dbReference>
<reference evidence="2 3" key="1">
    <citation type="submission" date="2019-01" db="EMBL/GenBank/DDBJ databases">
        <title>Egibacter rhizosphaerae EGI 80759T.</title>
        <authorList>
            <person name="Chen D.-D."/>
            <person name="Tian Y."/>
            <person name="Jiao J.-Y."/>
            <person name="Zhang X.-T."/>
            <person name="Zhang Y.-G."/>
            <person name="Zhang Y."/>
            <person name="Xiao M."/>
            <person name="Shu W.-S."/>
            <person name="Li W.-J."/>
        </authorList>
    </citation>
    <scope>NUCLEOTIDE SEQUENCE [LARGE SCALE GENOMIC DNA]</scope>
    <source>
        <strain evidence="2 3">EGI 80759</strain>
    </source>
</reference>
<keyword evidence="3" id="KW-1185">Reference proteome</keyword>
<dbReference type="InterPro" id="IPR002938">
    <property type="entry name" value="FAD-bd"/>
</dbReference>
<dbReference type="RefSeq" id="WP_131153203.1">
    <property type="nucleotide sequence ID" value="NZ_CP036402.1"/>
</dbReference>
<proteinExistence type="predicted"/>
<protein>
    <submittedName>
        <fullName evidence="2">NAD(P)/FAD-dependent oxidoreductase</fullName>
    </submittedName>
</protein>
<dbReference type="OrthoDB" id="9795712at2"/>
<dbReference type="PANTHER" id="PTHR42685:SF22">
    <property type="entry name" value="CONDITIONED MEDIUM FACTOR RECEPTOR 1"/>
    <property type="match status" value="1"/>
</dbReference>
<evidence type="ECO:0000313" key="3">
    <source>
        <dbReference type="Proteomes" id="UP000291469"/>
    </source>
</evidence>